<keyword evidence="4" id="KW-0479">Metal-binding</keyword>
<dbReference type="SUPFAM" id="SSF48264">
    <property type="entry name" value="Cytochrome P450"/>
    <property type="match status" value="1"/>
</dbReference>
<accession>A0A6A3D7N8</accession>
<gene>
    <name evidence="8" type="ORF">F3Y22_tig00000218pilonHSYRG00011</name>
</gene>
<evidence type="ECO:0000256" key="4">
    <source>
        <dbReference type="ARBA" id="ARBA00022723"/>
    </source>
</evidence>
<evidence type="ECO:0000256" key="2">
    <source>
        <dbReference type="ARBA" id="ARBA00010617"/>
    </source>
</evidence>
<organism evidence="8 9">
    <name type="scientific">Hibiscus syriacus</name>
    <name type="common">Rose of Sharon</name>
    <dbReference type="NCBI Taxonomy" id="106335"/>
    <lineage>
        <taxon>Eukaryota</taxon>
        <taxon>Viridiplantae</taxon>
        <taxon>Streptophyta</taxon>
        <taxon>Embryophyta</taxon>
        <taxon>Tracheophyta</taxon>
        <taxon>Spermatophyta</taxon>
        <taxon>Magnoliopsida</taxon>
        <taxon>eudicotyledons</taxon>
        <taxon>Gunneridae</taxon>
        <taxon>Pentapetalae</taxon>
        <taxon>rosids</taxon>
        <taxon>malvids</taxon>
        <taxon>Malvales</taxon>
        <taxon>Malvaceae</taxon>
        <taxon>Malvoideae</taxon>
        <taxon>Hibiscus</taxon>
    </lineage>
</organism>
<dbReference type="EMBL" id="VEPZ02000023">
    <property type="protein sequence ID" value="KAE8735958.1"/>
    <property type="molecule type" value="Genomic_DNA"/>
</dbReference>
<name>A0A6A3D7N8_HIBSY</name>
<keyword evidence="3" id="KW-0349">Heme</keyword>
<dbReference type="GO" id="GO:0020037">
    <property type="term" value="F:heme binding"/>
    <property type="evidence" value="ECO:0007669"/>
    <property type="project" value="InterPro"/>
</dbReference>
<comment type="similarity">
    <text evidence="2">Belongs to the cytochrome P450 family.</text>
</comment>
<evidence type="ECO:0000256" key="6">
    <source>
        <dbReference type="ARBA" id="ARBA00023004"/>
    </source>
</evidence>
<keyword evidence="5" id="KW-0560">Oxidoreductase</keyword>
<dbReference type="GO" id="GO:0016705">
    <property type="term" value="F:oxidoreductase activity, acting on paired donors, with incorporation or reduction of molecular oxygen"/>
    <property type="evidence" value="ECO:0007669"/>
    <property type="project" value="InterPro"/>
</dbReference>
<evidence type="ECO:0000313" key="8">
    <source>
        <dbReference type="EMBL" id="KAE8735958.1"/>
    </source>
</evidence>
<comment type="caution">
    <text evidence="8">The sequence shown here is derived from an EMBL/GenBank/DDBJ whole genome shotgun (WGS) entry which is preliminary data.</text>
</comment>
<dbReference type="Proteomes" id="UP000436088">
    <property type="component" value="Unassembled WGS sequence"/>
</dbReference>
<evidence type="ECO:0000256" key="7">
    <source>
        <dbReference type="ARBA" id="ARBA00023033"/>
    </source>
</evidence>
<proteinExistence type="inferred from homology"/>
<dbReference type="InterPro" id="IPR036396">
    <property type="entry name" value="Cyt_P450_sf"/>
</dbReference>
<reference evidence="8" key="1">
    <citation type="submission" date="2019-09" db="EMBL/GenBank/DDBJ databases">
        <title>Draft genome information of white flower Hibiscus syriacus.</title>
        <authorList>
            <person name="Kim Y.-M."/>
        </authorList>
    </citation>
    <scope>NUCLEOTIDE SEQUENCE [LARGE SCALE GENOMIC DNA]</scope>
    <source>
        <strain evidence="8">YM2019G1</strain>
    </source>
</reference>
<keyword evidence="6" id="KW-0408">Iron</keyword>
<evidence type="ECO:0000256" key="3">
    <source>
        <dbReference type="ARBA" id="ARBA00022617"/>
    </source>
</evidence>
<evidence type="ECO:0000313" key="9">
    <source>
        <dbReference type="Proteomes" id="UP000436088"/>
    </source>
</evidence>
<keyword evidence="7" id="KW-0503">Monooxygenase</keyword>
<protein>
    <submittedName>
        <fullName evidence="8">Uncharacterized protein</fullName>
    </submittedName>
</protein>
<keyword evidence="9" id="KW-1185">Reference proteome</keyword>
<evidence type="ECO:0000256" key="1">
    <source>
        <dbReference type="ARBA" id="ARBA00001971"/>
    </source>
</evidence>
<dbReference type="GO" id="GO:0005506">
    <property type="term" value="F:iron ion binding"/>
    <property type="evidence" value="ECO:0007669"/>
    <property type="project" value="InterPro"/>
</dbReference>
<dbReference type="GO" id="GO:0004497">
    <property type="term" value="F:monooxygenase activity"/>
    <property type="evidence" value="ECO:0007669"/>
    <property type="project" value="UniProtKB-KW"/>
</dbReference>
<dbReference type="Gene3D" id="1.10.630.10">
    <property type="entry name" value="Cytochrome P450"/>
    <property type="match status" value="1"/>
</dbReference>
<dbReference type="AlphaFoldDB" id="A0A6A3D7N8"/>
<comment type="cofactor">
    <cofactor evidence="1">
        <name>heme</name>
        <dbReference type="ChEBI" id="CHEBI:30413"/>
    </cofactor>
</comment>
<evidence type="ECO:0000256" key="5">
    <source>
        <dbReference type="ARBA" id="ARBA00023002"/>
    </source>
</evidence>
<dbReference type="PANTHER" id="PTHR24296">
    <property type="entry name" value="CYTOCHROME P450"/>
    <property type="match status" value="1"/>
</dbReference>
<sequence>MVLDRDFGCDIAVLPPSELPAMAAIAPATAAITILTANPDNMQYVLKTHFNNYPKGYFFINVLFDFLGNGIFNVNRESWKFERQVSSHEFNTKSLCKFVETVVDTELHDRLIPMLSVAASEKTVLDLHDVL</sequence>